<feature type="transmembrane region" description="Helical" evidence="6">
    <location>
        <begin position="531"/>
        <end position="550"/>
    </location>
</feature>
<sequence>MKNLALFTYKYRKFVLAFWTVLVLFFGFFALKLPSVLNGSGFEYEGSYQEVQNIMQSDFDIPATSMILLFEKDKEAADNDFTAYMNDTLSNVEKVKDTHVYRPPSSIKDNRSYAVLSFDGTDDKRAENIKEIRSKLSDTKLFSVGLTGGSVIAEDMNQASQDDLVRAELIGIPIAIIVLLLAFRGVIAALIPLVTGFVSVIIAMGLLYFTGQKIDLSIFVLNTAPMIGLALGIDFALLFVNRFREELGPAPIKDATIKTVLTSGRAIIFSGFCVLLGLVGMLFIQVGIFQAVALGGVAVVFTSVLAAITFLPALLSVLGPHINKWTILRTKEKQMSGWHKFAGFVMKRPVIMAVLAIALLITGAIPVAHMKLAIPEANALPTSYESRTTFEKYEATFAEKDITTVPLIAKATEDMTEAGALENLEDLILTLKKDPLVSDVESIFSATEMTAEQLTGALHVPEMKAQLEPAFEQLTNGQQAILQVSLRADGSSDKAKDWVREWENKQTALDVKVGGQPKFQQEIFDEIYNKIWYSLAFILISTYIVLFFAFRSVLIPLKAILMNVISLSCTFGIVVWLFQGGHLGSVPSDIALMIPIFAFSIVFGLSMDYEVFLISRIYEIYQETGDNDKATLQGLISTSKIITSAAAIMIVITGAFAFTGIVPVQQMGVTVALAIFIDATIVRMVLVPSLMKLLGDLNWWSPLRKRKIVRQNG</sequence>
<feature type="transmembrane region" description="Helical" evidence="6">
    <location>
        <begin position="164"/>
        <end position="183"/>
    </location>
</feature>
<dbReference type="PANTHER" id="PTHR33406">
    <property type="entry name" value="MEMBRANE PROTEIN MJ1562-RELATED"/>
    <property type="match status" value="1"/>
</dbReference>
<organism evidence="8 9">
    <name type="scientific">Lederbergia citrea</name>
    <dbReference type="NCBI Taxonomy" id="2833581"/>
    <lineage>
        <taxon>Bacteria</taxon>
        <taxon>Bacillati</taxon>
        <taxon>Bacillota</taxon>
        <taxon>Bacilli</taxon>
        <taxon>Bacillales</taxon>
        <taxon>Bacillaceae</taxon>
        <taxon>Lederbergia</taxon>
    </lineage>
</organism>
<feature type="transmembrane region" description="Helical" evidence="6">
    <location>
        <begin position="294"/>
        <end position="319"/>
    </location>
</feature>
<feature type="transmembrane region" description="Helical" evidence="6">
    <location>
        <begin position="216"/>
        <end position="240"/>
    </location>
</feature>
<reference evidence="8 9" key="1">
    <citation type="submission" date="2021-05" db="EMBL/GenBank/DDBJ databases">
        <title>Novel Bacillus species.</title>
        <authorList>
            <person name="Liu G."/>
        </authorList>
    </citation>
    <scope>NUCLEOTIDE SEQUENCE [LARGE SCALE GENOMIC DNA]</scope>
    <source>
        <strain evidence="8 9">FJAT-49682</strain>
    </source>
</reference>
<dbReference type="Proteomes" id="UP000676456">
    <property type="component" value="Unassembled WGS sequence"/>
</dbReference>
<keyword evidence="5 6" id="KW-0472">Membrane</keyword>
<dbReference type="InterPro" id="IPR050545">
    <property type="entry name" value="Mycobact_MmpL"/>
</dbReference>
<dbReference type="Gene3D" id="1.20.1640.10">
    <property type="entry name" value="Multidrug efflux transporter AcrB transmembrane domain"/>
    <property type="match status" value="2"/>
</dbReference>
<evidence type="ECO:0000259" key="7">
    <source>
        <dbReference type="PROSITE" id="PS50156"/>
    </source>
</evidence>
<dbReference type="AlphaFoldDB" id="A0A942UUU2"/>
<evidence type="ECO:0000256" key="3">
    <source>
        <dbReference type="ARBA" id="ARBA00022692"/>
    </source>
</evidence>
<evidence type="ECO:0000313" key="9">
    <source>
        <dbReference type="Proteomes" id="UP000676456"/>
    </source>
</evidence>
<evidence type="ECO:0000256" key="4">
    <source>
        <dbReference type="ARBA" id="ARBA00022989"/>
    </source>
</evidence>
<proteinExistence type="predicted"/>
<feature type="transmembrane region" description="Helical" evidence="6">
    <location>
        <begin position="190"/>
        <end position="210"/>
    </location>
</feature>
<dbReference type="PROSITE" id="PS50156">
    <property type="entry name" value="SSD"/>
    <property type="match status" value="1"/>
</dbReference>
<evidence type="ECO:0000256" key="2">
    <source>
        <dbReference type="ARBA" id="ARBA00022475"/>
    </source>
</evidence>
<protein>
    <submittedName>
        <fullName evidence="8">MMPL family transporter</fullName>
    </submittedName>
</protein>
<feature type="transmembrane region" description="Helical" evidence="6">
    <location>
        <begin position="266"/>
        <end position="288"/>
    </location>
</feature>
<dbReference type="Pfam" id="PF03176">
    <property type="entry name" value="MMPL"/>
    <property type="match status" value="2"/>
</dbReference>
<feature type="transmembrane region" description="Helical" evidence="6">
    <location>
        <begin position="667"/>
        <end position="686"/>
    </location>
</feature>
<keyword evidence="3 6" id="KW-0812">Transmembrane</keyword>
<dbReference type="InterPro" id="IPR004869">
    <property type="entry name" value="MMPL_dom"/>
</dbReference>
<evidence type="ECO:0000256" key="6">
    <source>
        <dbReference type="SAM" id="Phobius"/>
    </source>
</evidence>
<dbReference type="SUPFAM" id="SSF82866">
    <property type="entry name" value="Multidrug efflux transporter AcrB transmembrane domain"/>
    <property type="match status" value="2"/>
</dbReference>
<dbReference type="InterPro" id="IPR000731">
    <property type="entry name" value="SSD"/>
</dbReference>
<keyword evidence="2" id="KW-1003">Cell membrane</keyword>
<gene>
    <name evidence="8" type="ORF">KHA91_16535</name>
</gene>
<dbReference type="EMBL" id="JAGYPN010000003">
    <property type="protein sequence ID" value="MBS4224329.1"/>
    <property type="molecule type" value="Genomic_DNA"/>
</dbReference>
<dbReference type="GO" id="GO:0005886">
    <property type="term" value="C:plasma membrane"/>
    <property type="evidence" value="ECO:0007669"/>
    <property type="project" value="UniProtKB-SubCell"/>
</dbReference>
<evidence type="ECO:0000256" key="1">
    <source>
        <dbReference type="ARBA" id="ARBA00004651"/>
    </source>
</evidence>
<feature type="transmembrane region" description="Helical" evidence="6">
    <location>
        <begin position="641"/>
        <end position="661"/>
    </location>
</feature>
<name>A0A942UUU2_9BACI</name>
<comment type="caution">
    <text evidence="8">The sequence shown here is derived from an EMBL/GenBank/DDBJ whole genome shotgun (WGS) entry which is preliminary data.</text>
</comment>
<feature type="domain" description="SSD" evidence="7">
    <location>
        <begin position="189"/>
        <end position="317"/>
    </location>
</feature>
<feature type="transmembrane region" description="Helical" evidence="6">
    <location>
        <begin position="557"/>
        <end position="578"/>
    </location>
</feature>
<keyword evidence="4 6" id="KW-1133">Transmembrane helix</keyword>
<dbReference type="PANTHER" id="PTHR33406:SF13">
    <property type="entry name" value="MEMBRANE PROTEIN YDFJ"/>
    <property type="match status" value="1"/>
</dbReference>
<keyword evidence="9" id="KW-1185">Reference proteome</keyword>
<feature type="transmembrane region" description="Helical" evidence="6">
    <location>
        <begin position="590"/>
        <end position="607"/>
    </location>
</feature>
<comment type="subcellular location">
    <subcellularLocation>
        <location evidence="1">Cell membrane</location>
        <topology evidence="1">Multi-pass membrane protein</topology>
    </subcellularLocation>
</comment>
<evidence type="ECO:0000313" key="8">
    <source>
        <dbReference type="EMBL" id="MBS4224329.1"/>
    </source>
</evidence>
<feature type="transmembrane region" description="Helical" evidence="6">
    <location>
        <begin position="350"/>
        <end position="368"/>
    </location>
</feature>
<evidence type="ECO:0000256" key="5">
    <source>
        <dbReference type="ARBA" id="ARBA00023136"/>
    </source>
</evidence>
<accession>A0A942UUU2</accession>